<dbReference type="EMBL" id="JACVVK020000021">
    <property type="protein sequence ID" value="KAK7503175.1"/>
    <property type="molecule type" value="Genomic_DNA"/>
</dbReference>
<feature type="region of interest" description="Disordered" evidence="2">
    <location>
        <begin position="669"/>
        <end position="742"/>
    </location>
</feature>
<keyword evidence="1" id="KW-0175">Coiled coil</keyword>
<feature type="compositionally biased region" description="Acidic residues" evidence="2">
    <location>
        <begin position="353"/>
        <end position="366"/>
    </location>
</feature>
<protein>
    <submittedName>
        <fullName evidence="3">Uncharacterized protein</fullName>
    </submittedName>
</protein>
<accession>A0ABD0LVA4</accession>
<feature type="region of interest" description="Disordered" evidence="2">
    <location>
        <begin position="353"/>
        <end position="402"/>
    </location>
</feature>
<sequence>MDRNARKNLEALAEEEDEEEVEVGRATDDSETETESEDEESGVRRGEPNKFDGLCDGLLNAMALVHSALKELLDFKDELLQHSLPPTVLIHLAMTSSKLFRSVSDLSMPANELVRLVRVYSTPWEEKSAALKKLHEDYESKQRQLNIAIKRLQLSKRIAREKRVMNWEKLFAKLTSTKGHGRRWKFLIETIKQKAKMGLEHVNAYTQALEESMDSEDEDVPTQAPTTRPEVGDAVSENQESEDFDEGDQESRGGDDANSGDVPTVTINIAPRESDDESESVFSRTGSPKKVRFEEEKAQVVKPPMKDSEAWTGELDYDRSLFVRIFCPEGLEQTQIRCTLTCDGQIFKTGILDDDEQDGEEVEEVDQPAKRPRAAHGATGKRTTPEEPQPPQSEGGVKKSKKFKEFELKLPDEVPEGTIKLGRPKEEPANLQIAIHHGQYEELFAMATIDFQDVKELSLQTIYLPPPHGDDEVLHNRSGSLSDTGDLDSLSDSIDLMLADDASDAQGTQTVKRDDPAKDIDALPFPLYSLHAGKSDSLHKPCGTLPLVLYWGKRERPRVFNRQAGTLGVYDLVYDLTGIDLSTTSKEDLHKETVDCSASAIAFTPEIEEETVLKTEYDRLVVSHQEELQYLQEEYEKRLAELMQSLELMQEENVALSQQQQQAILRPLSAGSRGSRVSRGSTTSPGPVTFHSPVVPKKPTPQTVSMEKTVSDVTRGGDRSTIPDTASSGMRPVPPKSQRSQKNFRIGRPLPKWGEHLPQDFFERLRLFEEESKMHKQELNERTLRDIKESLEKKLAGQHKLSKREEQMYDALKDVSLPALFMPVRTGNIFNPRAHQYFHPTGTTDVRLTQPPSVFQLPPLPHNNKVSVVNLFELSKNFHNRGPDWLVERYIQQQQPLSSINTYPQTPAPTTSIQQQASAQRSPQAERESQATGSAIDDSHSGRPLSMPEQEVDA</sequence>
<feature type="compositionally biased region" description="Polar residues" evidence="2">
    <location>
        <begin position="899"/>
        <end position="911"/>
    </location>
</feature>
<feature type="region of interest" description="Disordered" evidence="2">
    <location>
        <begin position="899"/>
        <end position="954"/>
    </location>
</feature>
<dbReference type="Proteomes" id="UP001519460">
    <property type="component" value="Unassembled WGS sequence"/>
</dbReference>
<feature type="compositionally biased region" description="Acidic residues" evidence="2">
    <location>
        <begin position="29"/>
        <end position="40"/>
    </location>
</feature>
<proteinExistence type="predicted"/>
<feature type="coiled-coil region" evidence="1">
    <location>
        <begin position="625"/>
        <end position="659"/>
    </location>
</feature>
<reference evidence="3 4" key="1">
    <citation type="journal article" date="2023" name="Sci. Data">
        <title>Genome assembly of the Korean intertidal mud-creeper Batillaria attramentaria.</title>
        <authorList>
            <person name="Patra A.K."/>
            <person name="Ho P.T."/>
            <person name="Jun S."/>
            <person name="Lee S.J."/>
            <person name="Kim Y."/>
            <person name="Won Y.J."/>
        </authorList>
    </citation>
    <scope>NUCLEOTIDE SEQUENCE [LARGE SCALE GENOMIC DNA]</scope>
    <source>
        <strain evidence="3">Wonlab-2016</strain>
    </source>
</reference>
<comment type="caution">
    <text evidence="3">The sequence shown here is derived from an EMBL/GenBank/DDBJ whole genome shotgun (WGS) entry which is preliminary data.</text>
</comment>
<dbReference type="AlphaFoldDB" id="A0ABD0LVA4"/>
<gene>
    <name evidence="3" type="ORF">BaRGS_00005440</name>
</gene>
<feature type="region of interest" description="Disordered" evidence="2">
    <location>
        <begin position="1"/>
        <end position="48"/>
    </location>
</feature>
<keyword evidence="4" id="KW-1185">Reference proteome</keyword>
<feature type="region of interest" description="Disordered" evidence="2">
    <location>
        <begin position="211"/>
        <end position="288"/>
    </location>
</feature>
<feature type="compositionally biased region" description="Acidic residues" evidence="2">
    <location>
        <begin position="211"/>
        <end position="220"/>
    </location>
</feature>
<organism evidence="3 4">
    <name type="scientific">Batillaria attramentaria</name>
    <dbReference type="NCBI Taxonomy" id="370345"/>
    <lineage>
        <taxon>Eukaryota</taxon>
        <taxon>Metazoa</taxon>
        <taxon>Spiralia</taxon>
        <taxon>Lophotrochozoa</taxon>
        <taxon>Mollusca</taxon>
        <taxon>Gastropoda</taxon>
        <taxon>Caenogastropoda</taxon>
        <taxon>Sorbeoconcha</taxon>
        <taxon>Cerithioidea</taxon>
        <taxon>Batillariidae</taxon>
        <taxon>Batillaria</taxon>
    </lineage>
</organism>
<feature type="compositionally biased region" description="Acidic residues" evidence="2">
    <location>
        <begin position="12"/>
        <end position="21"/>
    </location>
</feature>
<name>A0ABD0LVA4_9CAEN</name>
<feature type="compositionally biased region" description="Low complexity" evidence="2">
    <location>
        <begin position="669"/>
        <end position="684"/>
    </location>
</feature>
<evidence type="ECO:0000313" key="4">
    <source>
        <dbReference type="Proteomes" id="UP001519460"/>
    </source>
</evidence>
<feature type="compositionally biased region" description="Low complexity" evidence="2">
    <location>
        <begin position="693"/>
        <end position="704"/>
    </location>
</feature>
<evidence type="ECO:0000256" key="1">
    <source>
        <dbReference type="SAM" id="Coils"/>
    </source>
</evidence>
<evidence type="ECO:0000313" key="3">
    <source>
        <dbReference type="EMBL" id="KAK7503175.1"/>
    </source>
</evidence>
<feature type="compositionally biased region" description="Acidic residues" evidence="2">
    <location>
        <begin position="239"/>
        <end position="248"/>
    </location>
</feature>
<evidence type="ECO:0000256" key="2">
    <source>
        <dbReference type="SAM" id="MobiDB-lite"/>
    </source>
</evidence>
<feature type="compositionally biased region" description="Low complexity" evidence="2">
    <location>
        <begin position="912"/>
        <end position="923"/>
    </location>
</feature>